<keyword evidence="14" id="KW-1185">Reference proteome</keyword>
<dbReference type="GO" id="GO:0010468">
    <property type="term" value="P:regulation of gene expression"/>
    <property type="evidence" value="ECO:0007669"/>
    <property type="project" value="UniProtKB-ARBA"/>
</dbReference>
<feature type="binding site" evidence="9">
    <location>
        <position position="453"/>
    </location>
    <ligand>
        <name>ATP</name>
        <dbReference type="ChEBI" id="CHEBI:30616"/>
    </ligand>
</feature>
<evidence type="ECO:0000256" key="10">
    <source>
        <dbReference type="SAM" id="MobiDB-lite"/>
    </source>
</evidence>
<dbReference type="GO" id="GO:0051246">
    <property type="term" value="P:regulation of protein metabolic process"/>
    <property type="evidence" value="ECO:0007669"/>
    <property type="project" value="UniProtKB-ARBA"/>
</dbReference>
<feature type="compositionally biased region" description="Basic and acidic residues" evidence="10">
    <location>
        <begin position="18"/>
        <end position="28"/>
    </location>
</feature>
<dbReference type="Gene3D" id="1.10.510.10">
    <property type="entry name" value="Transferase(Phosphotransferase) domain 1"/>
    <property type="match status" value="1"/>
</dbReference>
<feature type="domain" description="Protein kinase" evidence="11">
    <location>
        <begin position="423"/>
        <end position="727"/>
    </location>
</feature>
<evidence type="ECO:0000256" key="3">
    <source>
        <dbReference type="ARBA" id="ARBA00022741"/>
    </source>
</evidence>
<dbReference type="SUPFAM" id="SSF52954">
    <property type="entry name" value="Class II aaRS ABD-related"/>
    <property type="match status" value="1"/>
</dbReference>
<dbReference type="AlphaFoldDB" id="A0A7I8L739"/>
<keyword evidence="2" id="KW-0723">Serine/threonine-protein kinase</keyword>
<dbReference type="SUPFAM" id="SSF55681">
    <property type="entry name" value="Class II aaRS and biotin synthetases"/>
    <property type="match status" value="1"/>
</dbReference>
<dbReference type="InterPro" id="IPR041715">
    <property type="entry name" value="HisRS-like_core"/>
</dbReference>
<dbReference type="FunFam" id="1.10.510.10:FF:000539">
    <property type="entry name" value="eIF-2-alpha kinase GCN2"/>
    <property type="match status" value="1"/>
</dbReference>
<keyword evidence="3 9" id="KW-0547">Nucleotide-binding</keyword>
<feature type="region of interest" description="Disordered" evidence="10">
    <location>
        <begin position="1"/>
        <end position="29"/>
    </location>
</feature>
<keyword evidence="6" id="KW-0648">Protein biosynthesis</keyword>
<keyword evidence="4" id="KW-0808">Transferase</keyword>
<evidence type="ECO:0000259" key="11">
    <source>
        <dbReference type="PROSITE" id="PS50011"/>
    </source>
</evidence>
<dbReference type="GO" id="GO:0004821">
    <property type="term" value="F:histidine-tRNA ligase activity"/>
    <property type="evidence" value="ECO:0007669"/>
    <property type="project" value="TreeGrafter"/>
</dbReference>
<dbReference type="GO" id="GO:0005524">
    <property type="term" value="F:ATP binding"/>
    <property type="evidence" value="ECO:0007669"/>
    <property type="project" value="UniProtKB-UniRule"/>
</dbReference>
<dbReference type="SUPFAM" id="SSF54495">
    <property type="entry name" value="UBC-like"/>
    <property type="match status" value="1"/>
</dbReference>
<dbReference type="PROSITE" id="PS00109">
    <property type="entry name" value="PROTEIN_KINASE_TYR"/>
    <property type="match status" value="1"/>
</dbReference>
<dbReference type="PROSITE" id="PS50908">
    <property type="entry name" value="RWD"/>
    <property type="match status" value="1"/>
</dbReference>
<dbReference type="InterPro" id="IPR006575">
    <property type="entry name" value="RWD_dom"/>
</dbReference>
<dbReference type="InterPro" id="IPR008266">
    <property type="entry name" value="Tyr_kinase_AS"/>
</dbReference>
<dbReference type="OrthoDB" id="341578at2759"/>
<dbReference type="Pfam" id="PF13393">
    <property type="entry name" value="tRNA-synt_His"/>
    <property type="match status" value="1"/>
</dbReference>
<dbReference type="GO" id="GO:0005739">
    <property type="term" value="C:mitochondrion"/>
    <property type="evidence" value="ECO:0007669"/>
    <property type="project" value="TreeGrafter"/>
</dbReference>
<dbReference type="Pfam" id="PF00069">
    <property type="entry name" value="Pkinase"/>
    <property type="match status" value="1"/>
</dbReference>
<sequence>MGKKKRSGGGRRGKGRVIGKDRSSHAEDGQDLLSEELTALSAIFQEDFRIVSESPHVHFIINLRPHLNDMGDDDSGVSAMLSVRCLPGYPYKCPKLQILPEKGLTKDEVGRLLSLLIDQANFNAREGRVMIFNLVEAAQEFLSDIVPAEESHIPHFDSGGREHWPAEDGAFLHSRCVASDGAFVHGLYDLYSDMSGGSWDQLLEKHVLNDGQSKFPREKTAPSDKIGRRSMVQGAALAESFQNKDMETHLNFFQKEVDYGSESLSANSSSELESVGEASKVVANKDTAEKGLDLGEQMNKLCLSDVGNMSEPLQPSAVDSVYGDKSENEKRDLILVHLLRILSASKISLPFSSVEIASELCNLGMLSDWGKDLVTEPSMFDKAFENAFRHYVISSPISQFWKATSNVNTVAASGLKSRYLNDFEEVCPLGHGGFGHVVLCKNKLDGRHYAVKKIRLKDKSLSVNDKILREVATLSRLQHQYVVRYYQAWFETGSGGYQTWGSMTHDGSSFGQMGASSMSSAGPVNTEEMTFLYIQMEYCPRTLRQDLSSFESLYDKQTTWHLCRQIVEGLAHIHSQGIIHRDLTPNNIFFDARNDVKIGDFGLAKFLKLEQVNQEQNFPAEVTGVSMDGTGQVGTPFYTAPEIEQGWPQINEKVDMYSLGVVFFELWHPFTTAMERHIVLSELKQKGTLPPAWVTEFPEQASLVERLMSPSPSDRPTAVEILRHELPPRMEDEWLNDILRTIQTSEDTYVYDHVLSTIFDEERMIMKAKKQHTERKVTQGESSFPQYTILSSELRDNIVEISKEVFCLHGAKRLEIAPIRLFDGCHPYDRKKTVKLLTSSGNMLELCHELRSPFVSWVITNQKVNFKRYEISWVHRKSIGHSTPNRFLQGDFDIISGAPTLATSEVLKIVIDIASRFFHPDTFDIRLNHAQILEAIWSWVGIDEELRQNIAELLSLMSSSCPQSTSRKSIWGFIRRQLMQDHGLTEGVVDKLHAVDLRFCGPADQALARLRGAISSEMTHKALEELSDLLSYLRVWRIEKHISLDVLMPPGESYYRGLFFQIYLIKENNPSSVSERTLLAVGGCYDHLLHQMWTHKVNPPGAVGVSLALEKILHHPSVEIKPSRSELTFSVLVCSRGGGGMLEERMELVAELWQANLKAEFVPLSDPSLTLQYEYAYEHDFKCLIIITSDSWQTGCVKFRHLELKKEREIQRINLIRFLNDAISSQFRNPSVWN</sequence>
<gene>
    <name evidence="13" type="ORF">SI8410_11015806</name>
</gene>
<feature type="domain" description="RWD" evidence="12">
    <location>
        <begin position="35"/>
        <end position="145"/>
    </location>
</feature>
<dbReference type="SUPFAM" id="SSF56112">
    <property type="entry name" value="Protein kinase-like (PK-like)"/>
    <property type="match status" value="1"/>
</dbReference>
<protein>
    <recommendedName>
        <fullName evidence="1">non-specific serine/threonine protein kinase</fullName>
        <ecNumber evidence="1">2.7.11.1</ecNumber>
    </recommendedName>
</protein>
<dbReference type="FunFam" id="3.40.50.800:FF:000012">
    <property type="entry name" value="Histidine--tRNA ligase, cytoplasmic"/>
    <property type="match status" value="1"/>
</dbReference>
<evidence type="ECO:0000259" key="12">
    <source>
        <dbReference type="PROSITE" id="PS50908"/>
    </source>
</evidence>
<dbReference type="GO" id="GO:0004674">
    <property type="term" value="F:protein serine/threonine kinase activity"/>
    <property type="evidence" value="ECO:0007669"/>
    <property type="project" value="UniProtKB-KW"/>
</dbReference>
<dbReference type="InterPro" id="IPR017441">
    <property type="entry name" value="Protein_kinase_ATP_BS"/>
</dbReference>
<dbReference type="InterPro" id="IPR000719">
    <property type="entry name" value="Prot_kinase_dom"/>
</dbReference>
<proteinExistence type="predicted"/>
<evidence type="ECO:0000256" key="7">
    <source>
        <dbReference type="ARBA" id="ARBA00047899"/>
    </source>
</evidence>
<evidence type="ECO:0000313" key="14">
    <source>
        <dbReference type="Proteomes" id="UP000663760"/>
    </source>
</evidence>
<dbReference type="GO" id="GO:0032543">
    <property type="term" value="P:mitochondrial translation"/>
    <property type="evidence" value="ECO:0007669"/>
    <property type="project" value="TreeGrafter"/>
</dbReference>
<evidence type="ECO:0000256" key="9">
    <source>
        <dbReference type="PROSITE-ProRule" id="PRU10141"/>
    </source>
</evidence>
<dbReference type="InterPro" id="IPR016135">
    <property type="entry name" value="UBQ-conjugating_enzyme/RWD"/>
</dbReference>
<dbReference type="InterPro" id="IPR011009">
    <property type="entry name" value="Kinase-like_dom_sf"/>
</dbReference>
<dbReference type="CDD" id="cd14046">
    <property type="entry name" value="STKc_EIF2AK4_GCN2_rpt2"/>
    <property type="match status" value="1"/>
</dbReference>
<dbReference type="PROSITE" id="PS00107">
    <property type="entry name" value="PROTEIN_KINASE_ATP"/>
    <property type="match status" value="1"/>
</dbReference>
<keyword evidence="5 9" id="KW-0067">ATP-binding</keyword>
<dbReference type="Gene3D" id="3.30.930.10">
    <property type="entry name" value="Bira Bifunctional Protein, Domain 2"/>
    <property type="match status" value="1"/>
</dbReference>
<evidence type="ECO:0000256" key="8">
    <source>
        <dbReference type="ARBA" id="ARBA00048679"/>
    </source>
</evidence>
<comment type="catalytic activity">
    <reaction evidence="8">
        <text>L-seryl-[protein] + ATP = O-phospho-L-seryl-[protein] + ADP + H(+)</text>
        <dbReference type="Rhea" id="RHEA:17989"/>
        <dbReference type="Rhea" id="RHEA-COMP:9863"/>
        <dbReference type="Rhea" id="RHEA-COMP:11604"/>
        <dbReference type="ChEBI" id="CHEBI:15378"/>
        <dbReference type="ChEBI" id="CHEBI:29999"/>
        <dbReference type="ChEBI" id="CHEBI:30616"/>
        <dbReference type="ChEBI" id="CHEBI:83421"/>
        <dbReference type="ChEBI" id="CHEBI:456216"/>
        <dbReference type="EC" id="2.7.11.1"/>
    </reaction>
</comment>
<evidence type="ECO:0000256" key="2">
    <source>
        <dbReference type="ARBA" id="ARBA00022527"/>
    </source>
</evidence>
<dbReference type="Gene3D" id="3.40.50.800">
    <property type="entry name" value="Anticodon-binding domain"/>
    <property type="match status" value="1"/>
</dbReference>
<dbReference type="EC" id="2.7.11.1" evidence="1"/>
<dbReference type="GO" id="GO:0005829">
    <property type="term" value="C:cytosol"/>
    <property type="evidence" value="ECO:0007669"/>
    <property type="project" value="TreeGrafter"/>
</dbReference>
<evidence type="ECO:0000313" key="13">
    <source>
        <dbReference type="EMBL" id="CAA7405128.1"/>
    </source>
</evidence>
<evidence type="ECO:0000256" key="5">
    <source>
        <dbReference type="ARBA" id="ARBA00022840"/>
    </source>
</evidence>
<accession>A0A7I8L739</accession>
<dbReference type="Gene3D" id="3.30.200.20">
    <property type="entry name" value="Phosphorylase Kinase, domain 1"/>
    <property type="match status" value="1"/>
</dbReference>
<comment type="catalytic activity">
    <reaction evidence="7">
        <text>L-threonyl-[protein] + ATP = O-phospho-L-threonyl-[protein] + ADP + H(+)</text>
        <dbReference type="Rhea" id="RHEA:46608"/>
        <dbReference type="Rhea" id="RHEA-COMP:11060"/>
        <dbReference type="Rhea" id="RHEA-COMP:11605"/>
        <dbReference type="ChEBI" id="CHEBI:15378"/>
        <dbReference type="ChEBI" id="CHEBI:30013"/>
        <dbReference type="ChEBI" id="CHEBI:30616"/>
        <dbReference type="ChEBI" id="CHEBI:61977"/>
        <dbReference type="ChEBI" id="CHEBI:456216"/>
        <dbReference type="EC" id="2.7.11.1"/>
    </reaction>
</comment>
<dbReference type="GO" id="GO:0003723">
    <property type="term" value="F:RNA binding"/>
    <property type="evidence" value="ECO:0007669"/>
    <property type="project" value="TreeGrafter"/>
</dbReference>
<dbReference type="PROSITE" id="PS50011">
    <property type="entry name" value="PROTEIN_KINASE_DOM"/>
    <property type="match status" value="1"/>
</dbReference>
<dbReference type="Pfam" id="PF05773">
    <property type="entry name" value="RWD"/>
    <property type="match status" value="1"/>
</dbReference>
<evidence type="ECO:0000256" key="1">
    <source>
        <dbReference type="ARBA" id="ARBA00012513"/>
    </source>
</evidence>
<dbReference type="PANTHER" id="PTHR11476">
    <property type="entry name" value="HISTIDYL-TRNA SYNTHETASE"/>
    <property type="match status" value="1"/>
</dbReference>
<name>A0A7I8L739_SPIIN</name>
<dbReference type="FunFam" id="3.10.110.10:FF:000050">
    <property type="entry name" value="eIF-2-alpha kinase GCN2"/>
    <property type="match status" value="1"/>
</dbReference>
<feature type="compositionally biased region" description="Basic residues" evidence="10">
    <location>
        <begin position="1"/>
        <end position="17"/>
    </location>
</feature>
<dbReference type="InterPro" id="IPR045864">
    <property type="entry name" value="aa-tRNA-synth_II/BPL/LPL"/>
</dbReference>
<reference evidence="13" key="1">
    <citation type="submission" date="2020-02" db="EMBL/GenBank/DDBJ databases">
        <authorList>
            <person name="Scholz U."/>
            <person name="Mascher M."/>
            <person name="Fiebig A."/>
        </authorList>
    </citation>
    <scope>NUCLEOTIDE SEQUENCE</scope>
</reference>
<evidence type="ECO:0000256" key="6">
    <source>
        <dbReference type="ARBA" id="ARBA00022917"/>
    </source>
</evidence>
<dbReference type="PANTHER" id="PTHR11476:SF10">
    <property type="entry name" value="NON-SPECIFIC SERINE_THREONINE PROTEIN KINASE"/>
    <property type="match status" value="1"/>
</dbReference>
<dbReference type="GO" id="GO:0009893">
    <property type="term" value="P:positive regulation of metabolic process"/>
    <property type="evidence" value="ECO:0007669"/>
    <property type="project" value="UniProtKB-ARBA"/>
</dbReference>
<organism evidence="13 14">
    <name type="scientific">Spirodela intermedia</name>
    <name type="common">Intermediate duckweed</name>
    <dbReference type="NCBI Taxonomy" id="51605"/>
    <lineage>
        <taxon>Eukaryota</taxon>
        <taxon>Viridiplantae</taxon>
        <taxon>Streptophyta</taxon>
        <taxon>Embryophyta</taxon>
        <taxon>Tracheophyta</taxon>
        <taxon>Spermatophyta</taxon>
        <taxon>Magnoliopsida</taxon>
        <taxon>Liliopsida</taxon>
        <taxon>Araceae</taxon>
        <taxon>Lemnoideae</taxon>
        <taxon>Spirodela</taxon>
    </lineage>
</organism>
<dbReference type="CDD" id="cd23818">
    <property type="entry name" value="RWD_RNF25"/>
    <property type="match status" value="1"/>
</dbReference>
<evidence type="ECO:0000256" key="4">
    <source>
        <dbReference type="ARBA" id="ARBA00022777"/>
    </source>
</evidence>
<dbReference type="GO" id="GO:0033554">
    <property type="term" value="P:cellular response to stress"/>
    <property type="evidence" value="ECO:0007669"/>
    <property type="project" value="UniProtKB-ARBA"/>
</dbReference>
<dbReference type="SMART" id="SM00591">
    <property type="entry name" value="RWD"/>
    <property type="match status" value="1"/>
</dbReference>
<dbReference type="Gene3D" id="3.10.110.10">
    <property type="entry name" value="Ubiquitin Conjugating Enzyme"/>
    <property type="match status" value="1"/>
</dbReference>
<dbReference type="EMBL" id="LR746274">
    <property type="protein sequence ID" value="CAA7405128.1"/>
    <property type="molecule type" value="Genomic_DNA"/>
</dbReference>
<dbReference type="InterPro" id="IPR036621">
    <property type="entry name" value="Anticodon-bd_dom_sf"/>
</dbReference>
<dbReference type="Proteomes" id="UP000663760">
    <property type="component" value="Chromosome 11"/>
</dbReference>
<dbReference type="GO" id="GO:0006427">
    <property type="term" value="P:histidyl-tRNA aminoacylation"/>
    <property type="evidence" value="ECO:0007669"/>
    <property type="project" value="TreeGrafter"/>
</dbReference>
<keyword evidence="4" id="KW-0418">Kinase</keyword>